<evidence type="ECO:0000313" key="6">
    <source>
        <dbReference type="Proteomes" id="UP000296469"/>
    </source>
</evidence>
<feature type="domain" description="Threonine/serine exporter-like N-terminal" evidence="4">
    <location>
        <begin position="191"/>
        <end position="430"/>
    </location>
</feature>
<feature type="transmembrane region" description="Helical" evidence="3">
    <location>
        <begin position="472"/>
        <end position="493"/>
    </location>
</feature>
<organism evidence="5 6">
    <name type="scientific">Cellulomonas shaoxiangyii</name>
    <dbReference type="NCBI Taxonomy" id="2566013"/>
    <lineage>
        <taxon>Bacteria</taxon>
        <taxon>Bacillati</taxon>
        <taxon>Actinomycetota</taxon>
        <taxon>Actinomycetes</taxon>
        <taxon>Micrococcales</taxon>
        <taxon>Cellulomonadaceae</taxon>
        <taxon>Cellulomonas</taxon>
    </lineage>
</organism>
<dbReference type="PANTHER" id="PTHR31082">
    <property type="entry name" value="PHEROMONE-REGULATED MEMBRANE PROTEIN 10"/>
    <property type="match status" value="1"/>
</dbReference>
<dbReference type="InterPro" id="IPR010619">
    <property type="entry name" value="ThrE-like_N"/>
</dbReference>
<feature type="transmembrane region" description="Helical" evidence="3">
    <location>
        <begin position="554"/>
        <end position="578"/>
    </location>
</feature>
<feature type="transmembrane region" description="Helical" evidence="3">
    <location>
        <begin position="499"/>
        <end position="515"/>
    </location>
</feature>
<dbReference type="AlphaFoldDB" id="A0A4P7SIT2"/>
<reference evidence="5 6" key="1">
    <citation type="submission" date="2019-04" db="EMBL/GenBank/DDBJ databases">
        <title>Isolation and identification of Cellulomonas shaoxiangyii sp. Nov. isolated from feces of the Tibetan antelopes (Pantholops hodgsonii) in the Qinghai-Tibet plateau of China.</title>
        <authorList>
            <person name="Tian Z."/>
        </authorList>
    </citation>
    <scope>NUCLEOTIDE SEQUENCE [LARGE SCALE GENOMIC DNA]</scope>
    <source>
        <strain evidence="5 6">Z28</strain>
    </source>
</reference>
<dbReference type="KEGG" id="celz:E5225_01255"/>
<feature type="transmembrane region" description="Helical" evidence="3">
    <location>
        <begin position="217"/>
        <end position="238"/>
    </location>
</feature>
<evidence type="ECO:0000313" key="5">
    <source>
        <dbReference type="EMBL" id="QCB92383.1"/>
    </source>
</evidence>
<dbReference type="RefSeq" id="WP_135972233.1">
    <property type="nucleotide sequence ID" value="NZ_CP039291.1"/>
</dbReference>
<feature type="transmembrane region" description="Helical" evidence="3">
    <location>
        <begin position="527"/>
        <end position="548"/>
    </location>
</feature>
<dbReference type="EMBL" id="CP039291">
    <property type="protein sequence ID" value="QCB92383.1"/>
    <property type="molecule type" value="Genomic_DNA"/>
</dbReference>
<feature type="compositionally biased region" description="Low complexity" evidence="2">
    <location>
        <begin position="82"/>
        <end position="99"/>
    </location>
</feature>
<keyword evidence="6" id="KW-1185">Reference proteome</keyword>
<feature type="transmembrane region" description="Helical" evidence="3">
    <location>
        <begin position="344"/>
        <end position="366"/>
    </location>
</feature>
<comment type="similarity">
    <text evidence="1">Belongs to the ThrE exporter (TC 2.A.79) family.</text>
</comment>
<evidence type="ECO:0000259" key="4">
    <source>
        <dbReference type="Pfam" id="PF06738"/>
    </source>
</evidence>
<sequence length="596" mass="58095">MGAPGGRLAHGVDVPPAPGPTPPETPQGVEPPTTPTPAPTVDSPAPTPSATDAPTAGPVPGPAPAPTATDLSTPVPAPVPTATPTTVPTATPTTPASVPGTVVPWSREPAVASSTIPFGVVLTAALVLLVVTAVLVVLYRRARRGDPASGPEPAAAAVVTNADGAVTDTPAPATAPTRSAPAADPAVTMEFLVALGTALTDASAPVVQVEETIERIAAVNALPGVAVVALPTALVISVPEGASPQTVASSAGGRALRLHQVADVLQVADAAESGRIDPAEGLARVRAAVHAPPLYDGPTRVLGYVASSAGLAMILGGSLLDVVVAAVLGAGVAGLQVAATRLPAVYQALLVLVSAFLVSAAVLALSRTGLDVGTLAPLAAPLVSLLPGALLTTAAIDLATRQMIAGSARLAAGSMQLVLLALGITAAAALVGVPATSVGAASPQPLGWAGPWLGVLVYGCGVVFHNCAYRSALPWILLVLVVAYSGQVIGGLLLGRVPSAFVGALAMTVVAMFAATRPTGPPTLVGFLPGFWLLVPGALGLVGVTTVIGEGAPALATVVTAGATMVAISLGVLAGIAVGSAVARRARAAAPSSSSS</sequence>
<feature type="transmembrane region" description="Helical" evidence="3">
    <location>
        <begin position="116"/>
        <end position="139"/>
    </location>
</feature>
<dbReference type="Pfam" id="PF06738">
    <property type="entry name" value="ThrE"/>
    <property type="match status" value="1"/>
</dbReference>
<name>A0A4P7SIT2_9CELL</name>
<feature type="transmembrane region" description="Helical" evidence="3">
    <location>
        <begin position="417"/>
        <end position="440"/>
    </location>
</feature>
<accession>A0A4P7SIT2</accession>
<feature type="region of interest" description="Disordered" evidence="2">
    <location>
        <begin position="161"/>
        <end position="181"/>
    </location>
</feature>
<dbReference type="GO" id="GO:0022857">
    <property type="term" value="F:transmembrane transporter activity"/>
    <property type="evidence" value="ECO:0007669"/>
    <property type="project" value="InterPro"/>
</dbReference>
<feature type="transmembrane region" description="Helical" evidence="3">
    <location>
        <begin position="378"/>
        <end position="396"/>
    </location>
</feature>
<evidence type="ECO:0000256" key="1">
    <source>
        <dbReference type="ARBA" id="ARBA00034125"/>
    </source>
</evidence>
<protein>
    <submittedName>
        <fullName evidence="5">Threonine/serine exporter family protein</fullName>
    </submittedName>
</protein>
<feature type="transmembrane region" description="Helical" evidence="3">
    <location>
        <begin position="301"/>
        <end position="332"/>
    </location>
</feature>
<keyword evidence="3" id="KW-1133">Transmembrane helix</keyword>
<dbReference type="PANTHER" id="PTHR31082:SF4">
    <property type="entry name" value="PHEROMONE-REGULATED MEMBRANE PROTEIN 10"/>
    <property type="match status" value="1"/>
</dbReference>
<keyword evidence="3" id="KW-0472">Membrane</keyword>
<dbReference type="Proteomes" id="UP000296469">
    <property type="component" value="Chromosome"/>
</dbReference>
<evidence type="ECO:0000256" key="3">
    <source>
        <dbReference type="SAM" id="Phobius"/>
    </source>
</evidence>
<dbReference type="OrthoDB" id="235893at2"/>
<keyword evidence="3" id="KW-0812">Transmembrane</keyword>
<proteinExistence type="inferred from homology"/>
<feature type="compositionally biased region" description="Pro residues" evidence="2">
    <location>
        <begin position="15"/>
        <end position="25"/>
    </location>
</feature>
<feature type="region of interest" description="Disordered" evidence="2">
    <location>
        <begin position="1"/>
        <end position="99"/>
    </location>
</feature>
<dbReference type="InterPro" id="IPR051361">
    <property type="entry name" value="ThrE/Ser_Exporter"/>
</dbReference>
<gene>
    <name evidence="5" type="ORF">E5225_01255</name>
</gene>
<feature type="compositionally biased region" description="Low complexity" evidence="2">
    <location>
        <begin position="39"/>
        <end position="56"/>
    </location>
</feature>
<evidence type="ECO:0000256" key="2">
    <source>
        <dbReference type="SAM" id="MobiDB-lite"/>
    </source>
</evidence>
<feature type="transmembrane region" description="Helical" evidence="3">
    <location>
        <begin position="446"/>
        <end position="465"/>
    </location>
</feature>
<dbReference type="PRINTS" id="PR01217">
    <property type="entry name" value="PRICHEXTENSN"/>
</dbReference>